<dbReference type="AlphaFoldDB" id="A0A9D5BIA0"/>
<dbReference type="EMBL" id="JAMSHJ010000001">
    <property type="protein sequence ID" value="KAI5444056.1"/>
    <property type="molecule type" value="Genomic_DNA"/>
</dbReference>
<evidence type="ECO:0000256" key="2">
    <source>
        <dbReference type="ARBA" id="ARBA00022676"/>
    </source>
</evidence>
<dbReference type="Proteomes" id="UP001058974">
    <property type="component" value="Chromosome 1"/>
</dbReference>
<dbReference type="Gramene" id="Psat01G0261000-T1">
    <property type="protein sequence ID" value="KAI5444056.1"/>
    <property type="gene ID" value="KIW84_012610"/>
</dbReference>
<sequence length="462" mass="52418">MDKQKRENQAPHILVLPYPQQGHINPMLQFAKRLIQNGAKVTLVNTISIWNKINNNIDLNSIEIESISDGYDNGGPSSAESMDAYKDKFWKVGPKTLSQLLDKLQSSNKPVDCVVYDAFLHWTFDVSKSFGIPVAVFLTQACSVNTINFHAFKGWLDLPLLETEIVLPGLPKLDASDLPPFLNQYGTYPRSFDILTNQFLNIDQADWVFVNTFYELEPKVVDWLAKKWRLKTIGPCVPSMFLDKRLQNDKDYGISIFGPNSETCIKWLDNKPKNSVVYVSFGSLSDLSVDQTKEIAYGLRDSGVYFIWVIRDSEKHKISIEFMESSFEKGLIVNWCPQLQVLQHEAVGCFVTHCGWNSTMEALSVGVSVIAMPLWTDQITNAKFIVDVWKIGVKAVKDEKEVVRRETIKDCIKIIMETEKGNEIKKNVIKWKNLAEKSVDEGGSSDKNIVEFVNELTLSKTT</sequence>
<name>A0A9D5BIA0_PEA</name>
<dbReference type="FunFam" id="3.40.50.2000:FF:000057">
    <property type="entry name" value="Glycosyltransferase"/>
    <property type="match status" value="1"/>
</dbReference>
<protein>
    <recommendedName>
        <fullName evidence="6">Glycosyltransferase</fullName>
    </recommendedName>
</protein>
<dbReference type="Gramene" id="Psat1g108880.1">
    <property type="protein sequence ID" value="Psat1g108880.1.cds"/>
    <property type="gene ID" value="Psat1g108880"/>
</dbReference>
<dbReference type="FunFam" id="3.40.50.2000:FF:000019">
    <property type="entry name" value="Glycosyltransferase"/>
    <property type="match status" value="1"/>
</dbReference>
<keyword evidence="3" id="KW-0808">Transferase</keyword>
<dbReference type="GO" id="GO:0080043">
    <property type="term" value="F:quercetin 3-O-glucosyltransferase activity"/>
    <property type="evidence" value="ECO:0007669"/>
    <property type="project" value="TreeGrafter"/>
</dbReference>
<dbReference type="CDD" id="cd03784">
    <property type="entry name" value="GT1_Gtf-like"/>
    <property type="match status" value="1"/>
</dbReference>
<keyword evidence="5" id="KW-1185">Reference proteome</keyword>
<dbReference type="InterPro" id="IPR002213">
    <property type="entry name" value="UDP_glucos_trans"/>
</dbReference>
<dbReference type="Gramene" id="PSAT_LOCUS5815_t1">
    <property type="protein sequence ID" value="CAL5185391.1"/>
    <property type="gene ID" value="PSAT_LOCUS5815"/>
</dbReference>
<evidence type="ECO:0008006" key="6">
    <source>
        <dbReference type="Google" id="ProtNLM"/>
    </source>
</evidence>
<dbReference type="PANTHER" id="PTHR11926:SF1540">
    <property type="entry name" value="GLYCOSYLTRANSFERASE"/>
    <property type="match status" value="1"/>
</dbReference>
<proteinExistence type="inferred from homology"/>
<evidence type="ECO:0000313" key="4">
    <source>
        <dbReference type="EMBL" id="KAI5444056.1"/>
    </source>
</evidence>
<dbReference type="GO" id="GO:0032787">
    <property type="term" value="P:monocarboxylic acid metabolic process"/>
    <property type="evidence" value="ECO:0007669"/>
    <property type="project" value="UniProtKB-ARBA"/>
</dbReference>
<evidence type="ECO:0000256" key="1">
    <source>
        <dbReference type="ARBA" id="ARBA00009995"/>
    </source>
</evidence>
<reference evidence="4 5" key="1">
    <citation type="journal article" date="2022" name="Nat. Genet.">
        <title>Improved pea reference genome and pan-genome highlight genomic features and evolutionary characteristics.</title>
        <authorList>
            <person name="Yang T."/>
            <person name="Liu R."/>
            <person name="Luo Y."/>
            <person name="Hu S."/>
            <person name="Wang D."/>
            <person name="Wang C."/>
            <person name="Pandey M.K."/>
            <person name="Ge S."/>
            <person name="Xu Q."/>
            <person name="Li N."/>
            <person name="Li G."/>
            <person name="Huang Y."/>
            <person name="Saxena R.K."/>
            <person name="Ji Y."/>
            <person name="Li M."/>
            <person name="Yan X."/>
            <person name="He Y."/>
            <person name="Liu Y."/>
            <person name="Wang X."/>
            <person name="Xiang C."/>
            <person name="Varshney R.K."/>
            <person name="Ding H."/>
            <person name="Gao S."/>
            <person name="Zong X."/>
        </authorList>
    </citation>
    <scope>NUCLEOTIDE SEQUENCE [LARGE SCALE GENOMIC DNA]</scope>
    <source>
        <strain evidence="4 5">cv. Zhongwan 6</strain>
    </source>
</reference>
<gene>
    <name evidence="4" type="ORF">KIW84_012610</name>
</gene>
<comment type="similarity">
    <text evidence="1">Belongs to the UDP-glycosyltransferase family.</text>
</comment>
<dbReference type="SUPFAM" id="SSF53756">
    <property type="entry name" value="UDP-Glycosyltransferase/glycogen phosphorylase"/>
    <property type="match status" value="1"/>
</dbReference>
<dbReference type="PANTHER" id="PTHR11926">
    <property type="entry name" value="GLUCOSYL/GLUCURONOSYL TRANSFERASES"/>
    <property type="match status" value="1"/>
</dbReference>
<dbReference type="OrthoDB" id="5835829at2759"/>
<organism evidence="4 5">
    <name type="scientific">Pisum sativum</name>
    <name type="common">Garden pea</name>
    <name type="synonym">Lathyrus oleraceus</name>
    <dbReference type="NCBI Taxonomy" id="3888"/>
    <lineage>
        <taxon>Eukaryota</taxon>
        <taxon>Viridiplantae</taxon>
        <taxon>Streptophyta</taxon>
        <taxon>Embryophyta</taxon>
        <taxon>Tracheophyta</taxon>
        <taxon>Spermatophyta</taxon>
        <taxon>Magnoliopsida</taxon>
        <taxon>eudicotyledons</taxon>
        <taxon>Gunneridae</taxon>
        <taxon>Pentapetalae</taxon>
        <taxon>rosids</taxon>
        <taxon>fabids</taxon>
        <taxon>Fabales</taxon>
        <taxon>Fabaceae</taxon>
        <taxon>Papilionoideae</taxon>
        <taxon>50 kb inversion clade</taxon>
        <taxon>NPAAA clade</taxon>
        <taxon>Hologalegina</taxon>
        <taxon>IRL clade</taxon>
        <taxon>Fabeae</taxon>
        <taxon>Lathyrus</taxon>
    </lineage>
</organism>
<dbReference type="Pfam" id="PF00201">
    <property type="entry name" value="UDPGT"/>
    <property type="match status" value="1"/>
</dbReference>
<evidence type="ECO:0000256" key="3">
    <source>
        <dbReference type="ARBA" id="ARBA00022679"/>
    </source>
</evidence>
<accession>A0A9D5BIA0</accession>
<evidence type="ECO:0000313" key="5">
    <source>
        <dbReference type="Proteomes" id="UP001058974"/>
    </source>
</evidence>
<dbReference type="Gene3D" id="3.40.50.2000">
    <property type="entry name" value="Glycogen Phosphorylase B"/>
    <property type="match status" value="2"/>
</dbReference>
<keyword evidence="2" id="KW-0328">Glycosyltransferase</keyword>
<comment type="caution">
    <text evidence="4">The sequence shown here is derived from an EMBL/GenBank/DDBJ whole genome shotgun (WGS) entry which is preliminary data.</text>
</comment>
<dbReference type="GO" id="GO:0080044">
    <property type="term" value="F:quercetin 7-O-glucosyltransferase activity"/>
    <property type="evidence" value="ECO:0007669"/>
    <property type="project" value="TreeGrafter"/>
</dbReference>